<keyword evidence="1" id="KW-0479">Metal-binding</keyword>
<evidence type="ECO:0000313" key="11">
    <source>
        <dbReference type="Proteomes" id="UP000237144"/>
    </source>
</evidence>
<feature type="region of interest" description="Disordered" evidence="8">
    <location>
        <begin position="361"/>
        <end position="395"/>
    </location>
</feature>
<feature type="compositionally biased region" description="Low complexity" evidence="8">
    <location>
        <begin position="500"/>
        <end position="516"/>
    </location>
</feature>
<evidence type="ECO:0000259" key="9">
    <source>
        <dbReference type="PROSITE" id="PS50157"/>
    </source>
</evidence>
<organism evidence="10 11">
    <name type="scientific">Rhodotorula taiwanensis</name>
    <dbReference type="NCBI Taxonomy" id="741276"/>
    <lineage>
        <taxon>Eukaryota</taxon>
        <taxon>Fungi</taxon>
        <taxon>Dikarya</taxon>
        <taxon>Basidiomycota</taxon>
        <taxon>Pucciniomycotina</taxon>
        <taxon>Microbotryomycetes</taxon>
        <taxon>Sporidiobolales</taxon>
        <taxon>Sporidiobolaceae</taxon>
        <taxon>Rhodotorula</taxon>
    </lineage>
</organism>
<keyword evidence="11" id="KW-1185">Reference proteome</keyword>
<dbReference type="GO" id="GO:0008270">
    <property type="term" value="F:zinc ion binding"/>
    <property type="evidence" value="ECO:0007669"/>
    <property type="project" value="UniProtKB-KW"/>
</dbReference>
<dbReference type="PROSITE" id="PS50157">
    <property type="entry name" value="ZINC_FINGER_C2H2_2"/>
    <property type="match status" value="2"/>
</dbReference>
<dbReference type="Gene3D" id="3.30.160.60">
    <property type="entry name" value="Classic Zinc Finger"/>
    <property type="match status" value="3"/>
</dbReference>
<dbReference type="PANTHER" id="PTHR19818:SF144">
    <property type="entry name" value="METALLOTHIONEIN EXPRESSION ACTIVATOR-RELATED"/>
    <property type="match status" value="1"/>
</dbReference>
<dbReference type="GO" id="GO:0005634">
    <property type="term" value="C:nucleus"/>
    <property type="evidence" value="ECO:0007669"/>
    <property type="project" value="UniProtKB-ARBA"/>
</dbReference>
<evidence type="ECO:0000256" key="8">
    <source>
        <dbReference type="SAM" id="MobiDB-lite"/>
    </source>
</evidence>
<dbReference type="GO" id="GO:0045944">
    <property type="term" value="P:positive regulation of transcription by RNA polymerase II"/>
    <property type="evidence" value="ECO:0007669"/>
    <property type="project" value="UniProtKB-ARBA"/>
</dbReference>
<dbReference type="SMART" id="SM00355">
    <property type="entry name" value="ZnF_C2H2"/>
    <property type="match status" value="2"/>
</dbReference>
<feature type="domain" description="C2H2-type" evidence="9">
    <location>
        <begin position="858"/>
        <end position="887"/>
    </location>
</feature>
<dbReference type="OrthoDB" id="8117402at2759"/>
<proteinExistence type="predicted"/>
<dbReference type="GO" id="GO:0000981">
    <property type="term" value="F:DNA-binding transcription factor activity, RNA polymerase II-specific"/>
    <property type="evidence" value="ECO:0007669"/>
    <property type="project" value="TreeGrafter"/>
</dbReference>
<keyword evidence="6" id="KW-0804">Transcription</keyword>
<evidence type="ECO:0000256" key="4">
    <source>
        <dbReference type="ARBA" id="ARBA00022833"/>
    </source>
</evidence>
<reference evidence="10 11" key="1">
    <citation type="journal article" date="2018" name="Front. Microbiol.">
        <title>Prospects for Fungal Bioremediation of Acidic Radioactive Waste Sites: Characterization and Genome Sequence of Rhodotorula taiwanensis MD1149.</title>
        <authorList>
            <person name="Tkavc R."/>
            <person name="Matrosova V.Y."/>
            <person name="Grichenko O.E."/>
            <person name="Gostincar C."/>
            <person name="Volpe R.P."/>
            <person name="Klimenkova P."/>
            <person name="Gaidamakova E.K."/>
            <person name="Zhou C.E."/>
            <person name="Stewart B.J."/>
            <person name="Lyman M.G."/>
            <person name="Malfatti S.A."/>
            <person name="Rubinfeld B."/>
            <person name="Courtot M."/>
            <person name="Singh J."/>
            <person name="Dalgard C.L."/>
            <person name="Hamilton T."/>
            <person name="Frey K.G."/>
            <person name="Gunde-Cimerman N."/>
            <person name="Dugan L."/>
            <person name="Daly M.J."/>
        </authorList>
    </citation>
    <scope>NUCLEOTIDE SEQUENCE [LARGE SCALE GENOMIC DNA]</scope>
    <source>
        <strain evidence="10 11">MD1149</strain>
    </source>
</reference>
<dbReference type="FunFam" id="3.30.160.60:FF:000032">
    <property type="entry name" value="Krueppel-like factor 4"/>
    <property type="match status" value="1"/>
</dbReference>
<evidence type="ECO:0000256" key="7">
    <source>
        <dbReference type="PROSITE-ProRule" id="PRU00042"/>
    </source>
</evidence>
<comment type="caution">
    <text evidence="10">The sequence shown here is derived from an EMBL/GenBank/DDBJ whole genome shotgun (WGS) entry which is preliminary data.</text>
</comment>
<feature type="domain" description="C2H2-type" evidence="9">
    <location>
        <begin position="888"/>
        <end position="917"/>
    </location>
</feature>
<evidence type="ECO:0000256" key="3">
    <source>
        <dbReference type="ARBA" id="ARBA00022771"/>
    </source>
</evidence>
<evidence type="ECO:0000256" key="5">
    <source>
        <dbReference type="ARBA" id="ARBA00023015"/>
    </source>
</evidence>
<feature type="region of interest" description="Disordered" evidence="8">
    <location>
        <begin position="538"/>
        <end position="604"/>
    </location>
</feature>
<feature type="compositionally biased region" description="Low complexity" evidence="8">
    <location>
        <begin position="455"/>
        <end position="474"/>
    </location>
</feature>
<accession>A0A2S5B0B2</accession>
<dbReference type="InterPro" id="IPR036236">
    <property type="entry name" value="Znf_C2H2_sf"/>
</dbReference>
<feature type="region of interest" description="Disordered" evidence="8">
    <location>
        <begin position="498"/>
        <end position="519"/>
    </location>
</feature>
<dbReference type="InterPro" id="IPR013087">
    <property type="entry name" value="Znf_C2H2_type"/>
</dbReference>
<dbReference type="PANTHER" id="PTHR19818">
    <property type="entry name" value="ZINC FINGER PROTEIN ZIC AND GLI"/>
    <property type="match status" value="1"/>
</dbReference>
<dbReference type="PROSITE" id="PS00028">
    <property type="entry name" value="ZINC_FINGER_C2H2_1"/>
    <property type="match status" value="2"/>
</dbReference>
<sequence length="947" mass="103261">MAYYLDPDYGIDALSGRLGQDGLFVADQDGTAAYGIDSTIFSDPGPVPTRTCGPQKRLDDQFVPLPSASKALDLSVSSRDRYPLVDGEFSASPFPVRSMTRDGRMKTRLMGVGHDGGFLTSPLIVGPPRTDSRATTRPPRAEISIDSPAPHNAEDSIQVGPLQRLVRARTASYSSEMAPSLSLGTTASSMDFTSGAMSTSTSMSANHSRDGQCLPYDDEPFRRGDISGLGMGLSGVPGLDVHTLDLFGPNRFEASDIDLSQVNLDAFSADLAAAKRNPAAPDESANEMVDIRLTQSGRLVFGEQFEPVESGSLRRSRQAYADADARPVKALPQRSLNKAKSCSALSPSARQMAVQSPYYDEPMTPVSNHTSPQNVTAPEPSNAMASLNGFDRPADAPTGAPSHLLSFADLYHYGVAQEAALASSIRKSPLNQMPTDFQGVGLGVAGPPRRRSRQYSDSYSARRSVSSVSPPNVSDVAMDPALNYRTPTEMSSAIMYERPSTASSRSSLSSTHGSMSLNYSRPRRTSYMYRHDQGPYAGDYAHLGGAEYPPHPRMQQQEQPRVRRQPSAPSLYGSASRNFSYPTRYGPAQQPSPYEEDAPPPLPPIPQQYRARRVSQHSVPPQAYHDVQWAQPPPQIPLPPVPRTPRRERVNPHARCLTGPAGSMADYPIRDVDLYYEDGMGNEYERQLASYDSFYQLPAHQAPPSAMKRSREADDSAYARSPMSTDEEEQRPKRLRSVASAPCLPSRRLKPGPRPKTVKTPEQQNQSMFNATLSPPIPQIHRGAPPFSSPLLPNDDGEFQPLDANGEVATTSTITYVPGPPALPGQPRSSVPREVIQSLYSHIPSHTTSSGAKVSKRYICLIEGCERSFPRKSAIESHIQTHLEDKPFICPHEDCDASFVRQHDLKRHERIHSGNKPFPCPCGKGFARGDALARHRARGICSGALAE</sequence>
<dbReference type="Pfam" id="PF00096">
    <property type="entry name" value="zf-C2H2"/>
    <property type="match status" value="1"/>
</dbReference>
<keyword evidence="4" id="KW-0862">Zinc</keyword>
<name>A0A2S5B0B2_9BASI</name>
<dbReference type="InterPro" id="IPR050329">
    <property type="entry name" value="GLI_C2H2-zinc-finger"/>
</dbReference>
<feature type="region of interest" description="Disordered" evidence="8">
    <location>
        <begin position="627"/>
        <end position="647"/>
    </location>
</feature>
<keyword evidence="5" id="KW-0805">Transcription regulation</keyword>
<dbReference type="STRING" id="741276.A0A2S5B0B2"/>
<evidence type="ECO:0000256" key="2">
    <source>
        <dbReference type="ARBA" id="ARBA00022737"/>
    </source>
</evidence>
<dbReference type="EMBL" id="PJQD01000140">
    <property type="protein sequence ID" value="POY70217.1"/>
    <property type="molecule type" value="Genomic_DNA"/>
</dbReference>
<dbReference type="SUPFAM" id="SSF57667">
    <property type="entry name" value="beta-beta-alpha zinc fingers"/>
    <property type="match status" value="1"/>
</dbReference>
<evidence type="ECO:0000313" key="10">
    <source>
        <dbReference type="EMBL" id="POY70217.1"/>
    </source>
</evidence>
<keyword evidence="3 7" id="KW-0863">Zinc-finger</keyword>
<gene>
    <name evidence="10" type="ORF">BMF94_6800</name>
</gene>
<dbReference type="Proteomes" id="UP000237144">
    <property type="component" value="Unassembled WGS sequence"/>
</dbReference>
<evidence type="ECO:0000256" key="6">
    <source>
        <dbReference type="ARBA" id="ARBA00023163"/>
    </source>
</evidence>
<feature type="compositionally biased region" description="Basic residues" evidence="8">
    <location>
        <begin position="747"/>
        <end position="757"/>
    </location>
</feature>
<feature type="region of interest" description="Disordered" evidence="8">
    <location>
        <begin position="700"/>
        <end position="763"/>
    </location>
</feature>
<keyword evidence="2" id="KW-0677">Repeat</keyword>
<dbReference type="AlphaFoldDB" id="A0A2S5B0B2"/>
<feature type="region of interest" description="Disordered" evidence="8">
    <location>
        <begin position="438"/>
        <end position="474"/>
    </location>
</feature>
<feature type="compositionally biased region" description="Pro residues" evidence="8">
    <location>
        <begin position="631"/>
        <end position="643"/>
    </location>
</feature>
<protein>
    <recommendedName>
        <fullName evidence="9">C2H2-type domain-containing protein</fullName>
    </recommendedName>
</protein>
<dbReference type="GO" id="GO:0000978">
    <property type="term" value="F:RNA polymerase II cis-regulatory region sequence-specific DNA binding"/>
    <property type="evidence" value="ECO:0007669"/>
    <property type="project" value="TreeGrafter"/>
</dbReference>
<evidence type="ECO:0000256" key="1">
    <source>
        <dbReference type="ARBA" id="ARBA00022723"/>
    </source>
</evidence>
<feature type="region of interest" description="Disordered" evidence="8">
    <location>
        <begin position="120"/>
        <end position="158"/>
    </location>
</feature>
<feature type="compositionally biased region" description="Polar residues" evidence="8">
    <location>
        <begin position="365"/>
        <end position="376"/>
    </location>
</feature>